<evidence type="ECO:0000313" key="2">
    <source>
        <dbReference type="Proteomes" id="UP000279911"/>
    </source>
</evidence>
<dbReference type="Proteomes" id="UP000279911">
    <property type="component" value="Unassembled WGS sequence"/>
</dbReference>
<dbReference type="RefSeq" id="WP_125478883.1">
    <property type="nucleotide sequence ID" value="NZ_RSFW01000007.1"/>
</dbReference>
<dbReference type="AlphaFoldDB" id="A0A427TVF8"/>
<sequence length="66" mass="7009">MVIQSNMTPEAIVQIWGDTADVFIKHNILIVNKPLETLVESDILPAILDELNATVGSSSGTCVEGG</sequence>
<comment type="caution">
    <text evidence="1">The sequence shown here is derived from an EMBL/GenBank/DDBJ whole genome shotgun (WGS) entry which is preliminary data.</text>
</comment>
<organism evidence="1 2">
    <name type="scientific">Mesobacillus subterraneus</name>
    <dbReference type="NCBI Taxonomy" id="285983"/>
    <lineage>
        <taxon>Bacteria</taxon>
        <taxon>Bacillati</taxon>
        <taxon>Bacillota</taxon>
        <taxon>Bacilli</taxon>
        <taxon>Bacillales</taxon>
        <taxon>Bacillaceae</taxon>
        <taxon>Mesobacillus</taxon>
    </lineage>
</organism>
<dbReference type="EMBL" id="RSFW01000007">
    <property type="protein sequence ID" value="RSD28411.1"/>
    <property type="molecule type" value="Genomic_DNA"/>
</dbReference>
<reference evidence="2" key="1">
    <citation type="submission" date="2018-12" db="EMBL/GenBank/DDBJ databases">
        <title>Bacillus chawlae sp. nov., Bacillus glennii sp. nov., and Bacillus saganii sp. nov. Isolated from the Vehicle Assembly Building at Kennedy Space Center where the Viking Spacecraft were Assembled.</title>
        <authorList>
            <person name="Seuylemezian A."/>
            <person name="Vaishampayan P."/>
        </authorList>
    </citation>
    <scope>NUCLEOTIDE SEQUENCE [LARGE SCALE GENOMIC DNA]</scope>
    <source>
        <strain evidence="2">DSM 13966</strain>
    </source>
</reference>
<gene>
    <name evidence="1" type="ORF">EJA10_04820</name>
</gene>
<accession>A0A427TVF8</accession>
<evidence type="ECO:0000313" key="1">
    <source>
        <dbReference type="EMBL" id="RSD28411.1"/>
    </source>
</evidence>
<proteinExistence type="predicted"/>
<dbReference type="OrthoDB" id="2897031at2"/>
<name>A0A427TVF8_9BACI</name>
<protein>
    <submittedName>
        <fullName evidence="1">Uncharacterized protein</fullName>
    </submittedName>
</protein>